<feature type="compositionally biased region" description="Polar residues" evidence="1">
    <location>
        <begin position="50"/>
        <end position="68"/>
    </location>
</feature>
<dbReference type="EMBL" id="BPLR01006866">
    <property type="protein sequence ID" value="GIY12921.1"/>
    <property type="molecule type" value="Genomic_DNA"/>
</dbReference>
<evidence type="ECO:0000313" key="3">
    <source>
        <dbReference type="Proteomes" id="UP001054945"/>
    </source>
</evidence>
<feature type="compositionally biased region" description="Polar residues" evidence="1">
    <location>
        <begin position="85"/>
        <end position="99"/>
    </location>
</feature>
<comment type="caution">
    <text evidence="2">The sequence shown here is derived from an EMBL/GenBank/DDBJ whole genome shotgun (WGS) entry which is preliminary data.</text>
</comment>
<evidence type="ECO:0000313" key="2">
    <source>
        <dbReference type="EMBL" id="GIY12921.1"/>
    </source>
</evidence>
<name>A0AAV4QX87_CAEEX</name>
<accession>A0AAV4QX87</accession>
<protein>
    <submittedName>
        <fullName evidence="2">Uncharacterized protein</fullName>
    </submittedName>
</protein>
<gene>
    <name evidence="2" type="ORF">CEXT_113701</name>
</gene>
<proteinExistence type="predicted"/>
<dbReference type="AlphaFoldDB" id="A0AAV4QX87"/>
<reference evidence="2 3" key="1">
    <citation type="submission" date="2021-06" db="EMBL/GenBank/DDBJ databases">
        <title>Caerostris extrusa draft genome.</title>
        <authorList>
            <person name="Kono N."/>
            <person name="Arakawa K."/>
        </authorList>
    </citation>
    <scope>NUCLEOTIDE SEQUENCE [LARGE SCALE GENOMIC DNA]</scope>
</reference>
<feature type="region of interest" description="Disordered" evidence="1">
    <location>
        <begin position="35"/>
        <end position="99"/>
    </location>
</feature>
<dbReference type="Proteomes" id="UP001054945">
    <property type="component" value="Unassembled WGS sequence"/>
</dbReference>
<evidence type="ECO:0000256" key="1">
    <source>
        <dbReference type="SAM" id="MobiDB-lite"/>
    </source>
</evidence>
<sequence length="99" mass="11019">MQSKNNPRSVHSTGRYRLLLTISKPSTIVYTIANGSVQKKALPPSRSGETKNSNQKRQGKSHTTSRTSIAAGVLYPTRRAERETANNMNSSEARWRCSQ</sequence>
<keyword evidence="3" id="KW-1185">Reference proteome</keyword>
<organism evidence="2 3">
    <name type="scientific">Caerostris extrusa</name>
    <name type="common">Bark spider</name>
    <name type="synonym">Caerostris bankana</name>
    <dbReference type="NCBI Taxonomy" id="172846"/>
    <lineage>
        <taxon>Eukaryota</taxon>
        <taxon>Metazoa</taxon>
        <taxon>Ecdysozoa</taxon>
        <taxon>Arthropoda</taxon>
        <taxon>Chelicerata</taxon>
        <taxon>Arachnida</taxon>
        <taxon>Araneae</taxon>
        <taxon>Araneomorphae</taxon>
        <taxon>Entelegynae</taxon>
        <taxon>Araneoidea</taxon>
        <taxon>Araneidae</taxon>
        <taxon>Caerostris</taxon>
    </lineage>
</organism>